<dbReference type="InterPro" id="IPR002901">
    <property type="entry name" value="MGlyc_endo_b_GlcNAc-like_dom"/>
</dbReference>
<name>A0A3M2XPA8_PSEYM</name>
<evidence type="ECO:0000259" key="1">
    <source>
        <dbReference type="Pfam" id="PF01832"/>
    </source>
</evidence>
<accession>A0A3M2XPA8</accession>
<evidence type="ECO:0000313" key="3">
    <source>
        <dbReference type="Proteomes" id="UP000282378"/>
    </source>
</evidence>
<protein>
    <submittedName>
        <fullName evidence="2">Peptidoglycan hydrolase FlgJ</fullName>
    </submittedName>
</protein>
<feature type="domain" description="Mannosyl-glycoprotein endo-beta-N-acetylglucosamidase-like" evidence="1">
    <location>
        <begin position="6"/>
        <end position="38"/>
    </location>
</feature>
<organism evidence="2 3">
    <name type="scientific">Pseudomonas syringae pv. maculicola</name>
    <dbReference type="NCBI Taxonomy" id="59511"/>
    <lineage>
        <taxon>Bacteria</taxon>
        <taxon>Pseudomonadati</taxon>
        <taxon>Pseudomonadota</taxon>
        <taxon>Gammaproteobacteria</taxon>
        <taxon>Pseudomonadales</taxon>
        <taxon>Pseudomonadaceae</taxon>
        <taxon>Pseudomonas</taxon>
    </lineage>
</organism>
<keyword evidence="2" id="KW-0378">Hydrolase</keyword>
<comment type="caution">
    <text evidence="2">The sequence shown here is derived from an EMBL/GenBank/DDBJ whole genome shotgun (WGS) entry which is preliminary data.</text>
</comment>
<dbReference type="Pfam" id="PF01832">
    <property type="entry name" value="Glucosaminidase"/>
    <property type="match status" value="1"/>
</dbReference>
<reference evidence="2 3" key="1">
    <citation type="submission" date="2018-08" db="EMBL/GenBank/DDBJ databases">
        <title>Recombination of ecologically and evolutionarily significant loci maintains genetic cohesion in the Pseudomonas syringae species complex.</title>
        <authorList>
            <person name="Dillon M."/>
            <person name="Thakur S."/>
            <person name="Almeida R.N.D."/>
            <person name="Weir B.S."/>
            <person name="Guttman D.S."/>
        </authorList>
    </citation>
    <scope>NUCLEOTIDE SEQUENCE [LARGE SCALE GENOMIC DNA]</scope>
    <source>
        <strain evidence="2 3">88_10</strain>
    </source>
</reference>
<evidence type="ECO:0000313" key="2">
    <source>
        <dbReference type="EMBL" id="RML65386.1"/>
    </source>
</evidence>
<sequence length="53" mass="5719">MVNSADKPEQFVKELQKAGYATDPAYASKISQIAKQMKSYQTYAAATGSSTTL</sequence>
<gene>
    <name evidence="2" type="ORF">APX70_01359</name>
</gene>
<dbReference type="Gene3D" id="1.10.530.10">
    <property type="match status" value="1"/>
</dbReference>
<dbReference type="AlphaFoldDB" id="A0A3M2XPA8"/>
<dbReference type="Proteomes" id="UP000282378">
    <property type="component" value="Unassembled WGS sequence"/>
</dbReference>
<dbReference type="EMBL" id="RBNL01002760">
    <property type="protein sequence ID" value="RML65386.1"/>
    <property type="molecule type" value="Genomic_DNA"/>
</dbReference>
<proteinExistence type="predicted"/>
<dbReference type="GO" id="GO:0004040">
    <property type="term" value="F:amidase activity"/>
    <property type="evidence" value="ECO:0007669"/>
    <property type="project" value="InterPro"/>
</dbReference>